<dbReference type="Gene3D" id="3.60.15.10">
    <property type="entry name" value="Ribonuclease Z/Hydroxyacylglutathione hydrolase-like"/>
    <property type="match status" value="1"/>
</dbReference>
<gene>
    <name evidence="1" type="ORF">KHM83_10650</name>
</gene>
<keyword evidence="2" id="KW-1185">Reference proteome</keyword>
<evidence type="ECO:0000313" key="2">
    <source>
        <dbReference type="Proteomes" id="UP000746471"/>
    </source>
</evidence>
<protein>
    <submittedName>
        <fullName evidence="1">MBL fold metallo-hydrolase</fullName>
    </submittedName>
</protein>
<dbReference type="Pfam" id="PF13483">
    <property type="entry name" value="Lactamase_B_3"/>
    <property type="match status" value="1"/>
</dbReference>
<evidence type="ECO:0000313" key="1">
    <source>
        <dbReference type="EMBL" id="MBS7527138.1"/>
    </source>
</evidence>
<dbReference type="InterPro" id="IPR036866">
    <property type="entry name" value="RibonucZ/Hydroxyglut_hydro"/>
</dbReference>
<dbReference type="PANTHER" id="PTHR43546:SF8">
    <property type="entry name" value="METALLO-BETA-LACTAMASE DOMAIN-CONTAINING PROTEIN"/>
    <property type="match status" value="1"/>
</dbReference>
<organism evidence="1 2">
    <name type="scientific">Fusibacter paucivorans</name>
    <dbReference type="NCBI Taxonomy" id="76009"/>
    <lineage>
        <taxon>Bacteria</taxon>
        <taxon>Bacillati</taxon>
        <taxon>Bacillota</taxon>
        <taxon>Clostridia</taxon>
        <taxon>Eubacteriales</taxon>
        <taxon>Eubacteriales Family XII. Incertae Sedis</taxon>
        <taxon>Fusibacter</taxon>
    </lineage>
</organism>
<sequence>MAIHVTLLANEGILLQCGNTKLLIDGIHVKEHADFSGLSENVLKDLLAGEKTAYQAIQYVLFTHHHEDHFSPEKTEAFLRNHKIKGFFLPEKQMLKNPSLSEIASQQAETVYPLSLALGEKITITLTDTLSITVFCTIHAGEAYKEIENYCYLIHFSGKSVLIVGDSDYNPQYFKEMLSGEMIDTLFVNPMFVRLVSGRKVVEAINPQQLIVYHIPFEADDQLQFRRMVPKDIERHQTKLPPIQILWDELQEIIL</sequence>
<name>A0ABS5PPN7_9FIRM</name>
<dbReference type="RefSeq" id="WP_213237001.1">
    <property type="nucleotide sequence ID" value="NZ_JAHBCL010000017.1"/>
</dbReference>
<dbReference type="Proteomes" id="UP000746471">
    <property type="component" value="Unassembled WGS sequence"/>
</dbReference>
<reference evidence="1 2" key="1">
    <citation type="submission" date="2021-05" db="EMBL/GenBank/DDBJ databases">
        <title>Fusibacter ferrireducens sp. nov., an anaerobic, sulfur- and Fe-reducing bacterium isolated from the mangrove sediment.</title>
        <authorList>
            <person name="Qiu D."/>
        </authorList>
    </citation>
    <scope>NUCLEOTIDE SEQUENCE [LARGE SCALE GENOMIC DNA]</scope>
    <source>
        <strain evidence="1 2">DSM 12116</strain>
    </source>
</reference>
<dbReference type="EMBL" id="JAHBCL010000017">
    <property type="protein sequence ID" value="MBS7527138.1"/>
    <property type="molecule type" value="Genomic_DNA"/>
</dbReference>
<dbReference type="SUPFAM" id="SSF56281">
    <property type="entry name" value="Metallo-hydrolase/oxidoreductase"/>
    <property type="match status" value="1"/>
</dbReference>
<accession>A0ABS5PPN7</accession>
<dbReference type="InterPro" id="IPR050114">
    <property type="entry name" value="UPF0173_UPF0282_UlaG_hydrolase"/>
</dbReference>
<comment type="caution">
    <text evidence="1">The sequence shown here is derived from an EMBL/GenBank/DDBJ whole genome shotgun (WGS) entry which is preliminary data.</text>
</comment>
<dbReference type="PANTHER" id="PTHR43546">
    <property type="entry name" value="UPF0173 METAL-DEPENDENT HYDROLASE MJ1163-RELATED"/>
    <property type="match status" value="1"/>
</dbReference>
<proteinExistence type="predicted"/>